<organism evidence="2 3">
    <name type="scientific">Crossiella cryophila</name>
    <dbReference type="NCBI Taxonomy" id="43355"/>
    <lineage>
        <taxon>Bacteria</taxon>
        <taxon>Bacillati</taxon>
        <taxon>Actinomycetota</taxon>
        <taxon>Actinomycetes</taxon>
        <taxon>Pseudonocardiales</taxon>
        <taxon>Pseudonocardiaceae</taxon>
        <taxon>Crossiella</taxon>
    </lineage>
</organism>
<sequence length="624" mass="67610">MRLPEEDRNLSPHTGFTRAHWVATADALLTAAWRWASPHGARLDLPGRPAHSGVRSDGLEGFARTFLAAAFRVAGEQGADPHGWLGRYTEGLAAGTATPGRDDHESWPLIRDHHIHGQPMVESASVALGLRLTREWLWDNLDPAVQDRVAAWLHDALTHVPAPNNWYLFPYTVAGFLESVGRADAHTARARTRALELLETWYRGQGWYADGDGRAFDHYNGWALHLYPVLDQHLAGDRDTVHQNRLREHLDSFSLLFGGDGAPIHFGRSLTYRFAATAAIGLGALTGDTPLTPGASRRVLSGALRYFLDRGAATDDLLSLGWHGPHEPTLQHYSGPGSPYWASKAFVCLLAPPDHPLWTDVEQPAPVEESDRVLALPGPGLLVQTTRADGIVRLHNHGSDHVRPHEPESAAQDDPHYGRLAYSTHTGPTAKTNPADNHFSVLVDGIRSVRRRIRPLGAGTGDGWGWAASWHRPVFPSGPPMVPGLRVESLTVAKGAVELRVHRVVGAPPGAAVELTGWATAPDAEVRSGLAGLHGWTEQDQMRAPQGTAYAPFATLPRLRGAAGGTTLHLAVATLSGAPEAKALNEITVGADWIELVWAQDGERLRIDLGTPVRTGEPALPVLR</sequence>
<dbReference type="PANTHER" id="PTHR35339:SF4">
    <property type="entry name" value="LINALOOL DEHYDRATASE_ISOMERASE DOMAIN-CONTAINING PROTEIN"/>
    <property type="match status" value="1"/>
</dbReference>
<feature type="domain" description="DUF2264" evidence="1">
    <location>
        <begin position="17"/>
        <end position="364"/>
    </location>
</feature>
<keyword evidence="3" id="KW-1185">Reference proteome</keyword>
<dbReference type="EMBL" id="JACHMH010000001">
    <property type="protein sequence ID" value="MBB4680347.1"/>
    <property type="molecule type" value="Genomic_DNA"/>
</dbReference>
<gene>
    <name evidence="2" type="ORF">HNR67_006465</name>
</gene>
<dbReference type="InterPro" id="IPR016624">
    <property type="entry name" value="UCP014753"/>
</dbReference>
<protein>
    <recommendedName>
        <fullName evidence="1">DUF2264 domain-containing protein</fullName>
    </recommendedName>
</protein>
<evidence type="ECO:0000313" key="3">
    <source>
        <dbReference type="Proteomes" id="UP000533598"/>
    </source>
</evidence>
<reference evidence="2 3" key="1">
    <citation type="submission" date="2020-08" db="EMBL/GenBank/DDBJ databases">
        <title>Sequencing the genomes of 1000 actinobacteria strains.</title>
        <authorList>
            <person name="Klenk H.-P."/>
        </authorList>
    </citation>
    <scope>NUCLEOTIDE SEQUENCE [LARGE SCALE GENOMIC DNA]</scope>
    <source>
        <strain evidence="2 3">DSM 44230</strain>
    </source>
</reference>
<dbReference type="PIRSF" id="PIRSF014753">
    <property type="entry name" value="UCP014753"/>
    <property type="match status" value="1"/>
</dbReference>
<evidence type="ECO:0000313" key="2">
    <source>
        <dbReference type="EMBL" id="MBB4680347.1"/>
    </source>
</evidence>
<evidence type="ECO:0000259" key="1">
    <source>
        <dbReference type="Pfam" id="PF10022"/>
    </source>
</evidence>
<dbReference type="InterPro" id="IPR049349">
    <property type="entry name" value="DUF2264_N"/>
</dbReference>
<name>A0A7W7FWJ8_9PSEU</name>
<proteinExistence type="predicted"/>
<dbReference type="PANTHER" id="PTHR35339">
    <property type="entry name" value="LINALOOL DEHYDRATASE_ISOMERASE DOMAIN-CONTAINING PROTEIN"/>
    <property type="match status" value="1"/>
</dbReference>
<dbReference type="Pfam" id="PF10022">
    <property type="entry name" value="DUF2264"/>
    <property type="match status" value="1"/>
</dbReference>
<accession>A0A7W7FWJ8</accession>
<dbReference type="AlphaFoldDB" id="A0A7W7FWJ8"/>
<comment type="caution">
    <text evidence="2">The sequence shown here is derived from an EMBL/GenBank/DDBJ whole genome shotgun (WGS) entry which is preliminary data.</text>
</comment>
<dbReference type="Proteomes" id="UP000533598">
    <property type="component" value="Unassembled WGS sequence"/>
</dbReference>
<dbReference type="RefSeq" id="WP_185006085.1">
    <property type="nucleotide sequence ID" value="NZ_BAAAUI010000005.1"/>
</dbReference>